<accession>R4Z1H0</accession>
<dbReference type="InterPro" id="IPR029058">
    <property type="entry name" value="AB_hydrolase_fold"/>
</dbReference>
<gene>
    <name evidence="1" type="ORF">BN381_420002</name>
</gene>
<reference evidence="1 2" key="1">
    <citation type="journal article" date="2013" name="ISME J.">
        <title>Metabolic model for the filamentous 'Candidatus Microthrix parvicella' based on genomic and metagenomic analyses.</title>
        <authorList>
            <person name="Jon McIlroy S."/>
            <person name="Kristiansen R."/>
            <person name="Albertsen M."/>
            <person name="Michael Karst S."/>
            <person name="Rossetti S."/>
            <person name="Lund Nielsen J."/>
            <person name="Tandoi V."/>
            <person name="James Seviour R."/>
            <person name="Nielsen P.H."/>
        </authorList>
    </citation>
    <scope>NUCLEOTIDE SEQUENCE [LARGE SCALE GENOMIC DNA]</scope>
    <source>
        <strain evidence="1 2">RN1</strain>
    </source>
</reference>
<evidence type="ECO:0000313" key="1">
    <source>
        <dbReference type="EMBL" id="CCM64573.1"/>
    </source>
</evidence>
<dbReference type="HOGENOM" id="CLU_945571_0_0_11"/>
<dbReference type="EMBL" id="CANL01000037">
    <property type="protein sequence ID" value="CCM64573.1"/>
    <property type="molecule type" value="Genomic_DNA"/>
</dbReference>
<organism evidence="1 2">
    <name type="scientific">Candidatus Neomicrothrix parvicella RN1</name>
    <dbReference type="NCBI Taxonomy" id="1229780"/>
    <lineage>
        <taxon>Bacteria</taxon>
        <taxon>Bacillati</taxon>
        <taxon>Actinomycetota</taxon>
        <taxon>Acidimicrobiia</taxon>
        <taxon>Acidimicrobiales</taxon>
        <taxon>Microthrixaceae</taxon>
        <taxon>Candidatus Neomicrothrix</taxon>
    </lineage>
</organism>
<dbReference type="Proteomes" id="UP000018291">
    <property type="component" value="Unassembled WGS sequence"/>
</dbReference>
<dbReference type="AlphaFoldDB" id="R4Z1H0"/>
<keyword evidence="2" id="KW-1185">Reference proteome</keyword>
<dbReference type="SUPFAM" id="SSF53474">
    <property type="entry name" value="alpha/beta-Hydrolases"/>
    <property type="match status" value="1"/>
</dbReference>
<proteinExistence type="predicted"/>
<comment type="caution">
    <text evidence="1">The sequence shown here is derived from an EMBL/GenBank/DDBJ whole genome shotgun (WGS) entry which is preliminary data.</text>
</comment>
<sequence>MANCAAGLTLPEALSDYQGNVVVRPEDVPGIQVEPQLVGCSTADDGMTNAIGLIRLVPPDPISAPPVVIVGPGFCLNNNPEDMRAPIENLLAEGRTVVIAYYALRNFYEPPGGVFIPGTMNDSVPGVAPALRTSALSLATLLNAVSQTDADYSLIGASCGSLITLNALAGGTVGQLPTVALLINGGSQLAGISWNPPTGLGGRLRVIAGGNDWVLPATATADVDAGHPFVTADATTGPDPRRQDARGRVVGNTQDVCGVLNIQECTIDPTLSHQIPPETVAAIMRGAGLLNQQG</sequence>
<name>R4Z1H0_9ACTN</name>
<protein>
    <submittedName>
        <fullName evidence="1">Uncharacterized protein</fullName>
    </submittedName>
</protein>
<evidence type="ECO:0000313" key="2">
    <source>
        <dbReference type="Proteomes" id="UP000018291"/>
    </source>
</evidence>